<keyword evidence="1" id="KW-0812">Transmembrane</keyword>
<evidence type="ECO:0000256" key="1">
    <source>
        <dbReference type="SAM" id="Phobius"/>
    </source>
</evidence>
<dbReference type="InterPro" id="IPR025324">
    <property type="entry name" value="DUF4230"/>
</dbReference>
<feature type="transmembrane region" description="Helical" evidence="1">
    <location>
        <begin position="12"/>
        <end position="33"/>
    </location>
</feature>
<keyword evidence="1" id="KW-0472">Membrane</keyword>
<keyword evidence="1" id="KW-1133">Transmembrane helix</keyword>
<name>A0A7W8ECC0_9BACT</name>
<dbReference type="RefSeq" id="WP_184258139.1">
    <property type="nucleotide sequence ID" value="NZ_JACHIO010000016.1"/>
</dbReference>
<dbReference type="EMBL" id="JACHIO010000016">
    <property type="protein sequence ID" value="MBB5065450.1"/>
    <property type="molecule type" value="Genomic_DNA"/>
</dbReference>
<protein>
    <recommendedName>
        <fullName evidence="4">DUF4230 domain-containing protein</fullName>
    </recommendedName>
</protein>
<sequence>MTTQYDYGRRGPGMFSGLVLALVLGAVVLGMFVHHARQGFPGKLASMITGRPLNVVSAPMVIEKVQRLSRLESVVYSLDTVVEGDKSSPVLPDALAGDRILMIVHGQTIAGVDMGQMKPEDVQITEGAGDRSIKLTLPPSQVFLTTIDNAHTRVYARDTGLFVAADPNLESQTRAKAQQQLQTAALSDGILDAASKNARSTVTAMLEGLGFEHVEVK</sequence>
<comment type="caution">
    <text evidence="2">The sequence shown here is derived from an EMBL/GenBank/DDBJ whole genome shotgun (WGS) entry which is preliminary data.</text>
</comment>
<evidence type="ECO:0000313" key="3">
    <source>
        <dbReference type="Proteomes" id="UP000584867"/>
    </source>
</evidence>
<dbReference type="AlphaFoldDB" id="A0A7W8ECC0"/>
<proteinExistence type="predicted"/>
<organism evidence="2 3">
    <name type="scientific">Granulicella mallensis</name>
    <dbReference type="NCBI Taxonomy" id="940614"/>
    <lineage>
        <taxon>Bacteria</taxon>
        <taxon>Pseudomonadati</taxon>
        <taxon>Acidobacteriota</taxon>
        <taxon>Terriglobia</taxon>
        <taxon>Terriglobales</taxon>
        <taxon>Acidobacteriaceae</taxon>
        <taxon>Granulicella</taxon>
    </lineage>
</organism>
<evidence type="ECO:0008006" key="4">
    <source>
        <dbReference type="Google" id="ProtNLM"/>
    </source>
</evidence>
<accession>A0A7W8ECC0</accession>
<dbReference type="Proteomes" id="UP000584867">
    <property type="component" value="Unassembled WGS sequence"/>
</dbReference>
<reference evidence="2 3" key="1">
    <citation type="submission" date="2020-08" db="EMBL/GenBank/DDBJ databases">
        <title>Genomic Encyclopedia of Type Strains, Phase IV (KMG-V): Genome sequencing to study the core and pangenomes of soil and plant-associated prokaryotes.</title>
        <authorList>
            <person name="Whitman W."/>
        </authorList>
    </citation>
    <scope>NUCLEOTIDE SEQUENCE [LARGE SCALE GENOMIC DNA]</scope>
    <source>
        <strain evidence="2 3">X5P3</strain>
    </source>
</reference>
<evidence type="ECO:0000313" key="2">
    <source>
        <dbReference type="EMBL" id="MBB5065450.1"/>
    </source>
</evidence>
<dbReference type="Pfam" id="PF14014">
    <property type="entry name" value="DUF4230"/>
    <property type="match status" value="1"/>
</dbReference>
<gene>
    <name evidence="2" type="ORF">HDF15_003818</name>
</gene>